<proteinExistence type="predicted"/>
<reference evidence="1" key="1">
    <citation type="submission" date="2023-01" db="EMBL/GenBank/DDBJ databases">
        <title>Genome assembly of the deep-sea coral Lophelia pertusa.</title>
        <authorList>
            <person name="Herrera S."/>
            <person name="Cordes E."/>
        </authorList>
    </citation>
    <scope>NUCLEOTIDE SEQUENCE</scope>
    <source>
        <strain evidence="1">USNM1676648</strain>
        <tissue evidence="1">Polyp</tissue>
    </source>
</reference>
<keyword evidence="2" id="KW-1185">Reference proteome</keyword>
<dbReference type="Proteomes" id="UP001163046">
    <property type="component" value="Unassembled WGS sequence"/>
</dbReference>
<protein>
    <submittedName>
        <fullName evidence="1">Uncharacterized protein</fullName>
    </submittedName>
</protein>
<sequence>MKICAFYAPSLYNRDKSVHRMFRRSTSISLFDGRAAPEHIRYLGLFFGYILKKLILKMVQRIVLRMLVKLSVMIVLNGRRPEKLGVRCVNRYDFRKISI</sequence>
<dbReference type="AlphaFoldDB" id="A0A9W9ZF68"/>
<evidence type="ECO:0000313" key="2">
    <source>
        <dbReference type="Proteomes" id="UP001163046"/>
    </source>
</evidence>
<evidence type="ECO:0000313" key="1">
    <source>
        <dbReference type="EMBL" id="KAJ7380215.1"/>
    </source>
</evidence>
<comment type="caution">
    <text evidence="1">The sequence shown here is derived from an EMBL/GenBank/DDBJ whole genome shotgun (WGS) entry which is preliminary data.</text>
</comment>
<gene>
    <name evidence="1" type="ORF">OS493_010929</name>
</gene>
<accession>A0A9W9ZF68</accession>
<organism evidence="1 2">
    <name type="scientific">Desmophyllum pertusum</name>
    <dbReference type="NCBI Taxonomy" id="174260"/>
    <lineage>
        <taxon>Eukaryota</taxon>
        <taxon>Metazoa</taxon>
        <taxon>Cnidaria</taxon>
        <taxon>Anthozoa</taxon>
        <taxon>Hexacorallia</taxon>
        <taxon>Scleractinia</taxon>
        <taxon>Caryophylliina</taxon>
        <taxon>Caryophylliidae</taxon>
        <taxon>Desmophyllum</taxon>
    </lineage>
</organism>
<dbReference type="EMBL" id="MU826354">
    <property type="protein sequence ID" value="KAJ7380215.1"/>
    <property type="molecule type" value="Genomic_DNA"/>
</dbReference>
<name>A0A9W9ZF68_9CNID</name>